<dbReference type="EMBL" id="BMED01000001">
    <property type="protein sequence ID" value="GGC63531.1"/>
    <property type="molecule type" value="Genomic_DNA"/>
</dbReference>
<name>A0A916UA14_9BURK</name>
<comment type="caution">
    <text evidence="2">The sequence shown here is derived from an EMBL/GenBank/DDBJ whole genome shotgun (WGS) entry which is preliminary data.</text>
</comment>
<gene>
    <name evidence="2" type="ORF">GCM10011396_08130</name>
</gene>
<accession>A0A916UA14</accession>
<reference evidence="2" key="2">
    <citation type="submission" date="2020-09" db="EMBL/GenBank/DDBJ databases">
        <authorList>
            <person name="Sun Q."/>
            <person name="Zhou Y."/>
        </authorList>
    </citation>
    <scope>NUCLEOTIDE SEQUENCE</scope>
    <source>
        <strain evidence="2">CGMCC 1.10998</strain>
    </source>
</reference>
<evidence type="ECO:0008006" key="4">
    <source>
        <dbReference type="Google" id="ProtNLM"/>
    </source>
</evidence>
<evidence type="ECO:0000313" key="2">
    <source>
        <dbReference type="EMBL" id="GGC63531.1"/>
    </source>
</evidence>
<organism evidence="2 3">
    <name type="scientific">Undibacterium terreum</name>
    <dbReference type="NCBI Taxonomy" id="1224302"/>
    <lineage>
        <taxon>Bacteria</taxon>
        <taxon>Pseudomonadati</taxon>
        <taxon>Pseudomonadota</taxon>
        <taxon>Betaproteobacteria</taxon>
        <taxon>Burkholderiales</taxon>
        <taxon>Oxalobacteraceae</taxon>
        <taxon>Undibacterium</taxon>
    </lineage>
</organism>
<keyword evidence="3" id="KW-1185">Reference proteome</keyword>
<proteinExistence type="predicted"/>
<evidence type="ECO:0000313" key="3">
    <source>
        <dbReference type="Proteomes" id="UP000637423"/>
    </source>
</evidence>
<evidence type="ECO:0000256" key="1">
    <source>
        <dbReference type="SAM" id="MobiDB-lite"/>
    </source>
</evidence>
<feature type="region of interest" description="Disordered" evidence="1">
    <location>
        <begin position="42"/>
        <end position="66"/>
    </location>
</feature>
<dbReference type="Proteomes" id="UP000637423">
    <property type="component" value="Unassembled WGS sequence"/>
</dbReference>
<dbReference type="AlphaFoldDB" id="A0A916UA14"/>
<dbReference type="RefSeq" id="WP_188564676.1">
    <property type="nucleotide sequence ID" value="NZ_BMED01000001.1"/>
</dbReference>
<reference evidence="2" key="1">
    <citation type="journal article" date="2014" name="Int. J. Syst. Evol. Microbiol.">
        <title>Complete genome sequence of Corynebacterium casei LMG S-19264T (=DSM 44701T), isolated from a smear-ripened cheese.</title>
        <authorList>
            <consortium name="US DOE Joint Genome Institute (JGI-PGF)"/>
            <person name="Walter F."/>
            <person name="Albersmeier A."/>
            <person name="Kalinowski J."/>
            <person name="Ruckert C."/>
        </authorList>
    </citation>
    <scope>NUCLEOTIDE SEQUENCE</scope>
    <source>
        <strain evidence="2">CGMCC 1.10998</strain>
    </source>
</reference>
<sequence>MKKLAPLFLLWLLMLAIPVQGIAAATMLFCGAEHHHVAVAEQGGHAHHHHDVAKKTDATQSSDQHASGAMAKDKCSSCAACCIGAVMVTALSDPEILPPSSEKIDLVFSSHLGHISDGLERPPRA</sequence>
<protein>
    <recommendedName>
        <fullName evidence="4">DUF2946 domain-containing protein</fullName>
    </recommendedName>
</protein>